<keyword evidence="5 10" id="KW-0547">Nucleotide-binding</keyword>
<comment type="catalytic activity">
    <reaction evidence="2 10">
        <text>(6R)-NADPHX = (6S)-NADPHX</text>
        <dbReference type="Rhea" id="RHEA:32227"/>
        <dbReference type="ChEBI" id="CHEBI:64076"/>
        <dbReference type="ChEBI" id="CHEBI:64077"/>
        <dbReference type="EC" id="5.1.99.6"/>
    </reaction>
</comment>
<dbReference type="SUPFAM" id="SSF64153">
    <property type="entry name" value="YjeF N-terminal domain-like"/>
    <property type="match status" value="1"/>
</dbReference>
<evidence type="ECO:0000256" key="1">
    <source>
        <dbReference type="ARBA" id="ARBA00000013"/>
    </source>
</evidence>
<evidence type="ECO:0000256" key="7">
    <source>
        <dbReference type="ARBA" id="ARBA00022958"/>
    </source>
</evidence>
<feature type="binding site" evidence="10">
    <location>
        <begin position="136"/>
        <end position="142"/>
    </location>
    <ligand>
        <name>(6S)-NADPHX</name>
        <dbReference type="ChEBI" id="CHEBI:64076"/>
    </ligand>
</feature>
<proteinExistence type="inferred from homology"/>
<dbReference type="AlphaFoldDB" id="A0A1G4JZ20"/>
<keyword evidence="10" id="KW-0496">Mitochondrion</keyword>
<dbReference type="FunFam" id="3.40.50.10260:FF:000005">
    <property type="entry name" value="NAD(P)H-hydrate epimerase"/>
    <property type="match status" value="1"/>
</dbReference>
<accession>A0A1G4JZ20</accession>
<dbReference type="EC" id="5.1.99.6" evidence="3 10"/>
<keyword evidence="4 10" id="KW-0479">Metal-binding</keyword>
<reference evidence="13" key="1">
    <citation type="submission" date="2016-03" db="EMBL/GenBank/DDBJ databases">
        <authorList>
            <person name="Devillers Hugo."/>
        </authorList>
    </citation>
    <scope>NUCLEOTIDE SEQUENCE [LARGE SCALE GENOMIC DNA]</scope>
</reference>
<dbReference type="EMBL" id="LT598477">
    <property type="protein sequence ID" value="SCU96430.1"/>
    <property type="molecule type" value="Genomic_DNA"/>
</dbReference>
<dbReference type="Gene3D" id="3.40.50.10260">
    <property type="entry name" value="YjeF N-terminal domain"/>
    <property type="match status" value="1"/>
</dbReference>
<dbReference type="PANTHER" id="PTHR13232">
    <property type="entry name" value="NAD(P)H-HYDRATE EPIMERASE"/>
    <property type="match status" value="1"/>
</dbReference>
<evidence type="ECO:0000313" key="12">
    <source>
        <dbReference type="EMBL" id="SCU96430.1"/>
    </source>
</evidence>
<evidence type="ECO:0000256" key="8">
    <source>
        <dbReference type="ARBA" id="ARBA00023027"/>
    </source>
</evidence>
<sequence length="243" mass="26908">MSFKTLVSKQAALLDKDLMGPEIGFTLEQLMELAGLSVAQAVLKEFPRSQRTKSQVLVLAGPGNNGGDGLVCARLLKLFGFKPVVYYPKHNTKAPFFSKLVKQLKFFKVPVLNTDDDWLRYLNPNDTVCVVDALFGFSFKPPVREPFGGVLNQLRQAQDQIPIVSVDVPTGWDVDEGPVEPNCIVPKVLVSLTVPKPCALKIDPLETQHYVGGRFIPAEFANKYGFEPFAYENADQVVKLVPE</sequence>
<evidence type="ECO:0000313" key="13">
    <source>
        <dbReference type="Proteomes" id="UP000191144"/>
    </source>
</evidence>
<comment type="caution">
    <text evidence="10">Lacks conserved residue(s) required for the propagation of feature annotation.</text>
</comment>
<comment type="catalytic activity">
    <reaction evidence="1 10">
        <text>(6R)-NADHX = (6S)-NADHX</text>
        <dbReference type="Rhea" id="RHEA:32215"/>
        <dbReference type="ChEBI" id="CHEBI:64074"/>
        <dbReference type="ChEBI" id="CHEBI:64075"/>
        <dbReference type="EC" id="5.1.99.6"/>
    </reaction>
</comment>
<evidence type="ECO:0000259" key="11">
    <source>
        <dbReference type="PROSITE" id="PS51385"/>
    </source>
</evidence>
<evidence type="ECO:0000256" key="4">
    <source>
        <dbReference type="ARBA" id="ARBA00022723"/>
    </source>
</evidence>
<evidence type="ECO:0000256" key="5">
    <source>
        <dbReference type="ARBA" id="ARBA00022741"/>
    </source>
</evidence>
<comment type="similarity">
    <text evidence="10">Belongs to the NnrE/AIBP family.</text>
</comment>
<evidence type="ECO:0000256" key="9">
    <source>
        <dbReference type="ARBA" id="ARBA00023235"/>
    </source>
</evidence>
<dbReference type="GO" id="GO:0046872">
    <property type="term" value="F:metal ion binding"/>
    <property type="evidence" value="ECO:0007669"/>
    <property type="project" value="UniProtKB-KW"/>
</dbReference>
<comment type="subcellular location">
    <subcellularLocation>
        <location evidence="10">Cytoplasm</location>
    </subcellularLocation>
    <subcellularLocation>
        <location evidence="10">Mitochondrion</location>
    </subcellularLocation>
</comment>
<dbReference type="GO" id="GO:0052856">
    <property type="term" value="F:NAD(P)HX epimerase activity"/>
    <property type="evidence" value="ECO:0007669"/>
    <property type="project" value="UniProtKB-UniRule"/>
</dbReference>
<feature type="binding site" evidence="10">
    <location>
        <position position="65"/>
    </location>
    <ligand>
        <name>K(+)</name>
        <dbReference type="ChEBI" id="CHEBI:29103"/>
    </ligand>
</feature>
<protein>
    <recommendedName>
        <fullName evidence="3 10">NAD(P)H-hydrate epimerase</fullName>
        <ecNumber evidence="3 10">5.1.99.6</ecNumber>
    </recommendedName>
    <alternativeName>
        <fullName evidence="10">NAD(P)HX epimerase</fullName>
    </alternativeName>
</protein>
<feature type="domain" description="YjeF N-terminal" evidence="11">
    <location>
        <begin position="11"/>
        <end position="228"/>
    </location>
</feature>
<comment type="cofactor">
    <cofactor evidence="10">
        <name>K(+)</name>
        <dbReference type="ChEBI" id="CHEBI:29103"/>
    </cofactor>
    <text evidence="10">Binds 1 potassium ion per subunit.</text>
</comment>
<comment type="function">
    <text evidence="10">Catalyzes the epimerization of the S- and R-forms of NAD(P)HX, a damaged form of NAD(P)H that is a result of enzymatic or heat-dependent hydration. This is a prerequisite for the S-specific NAD(P)H-hydrate dehydratase to allow the repair of both epimers of NAD(P)HX.</text>
</comment>
<dbReference type="Pfam" id="PF03853">
    <property type="entry name" value="YjeF_N"/>
    <property type="match status" value="1"/>
</dbReference>
<dbReference type="InterPro" id="IPR004443">
    <property type="entry name" value="YjeF_N_dom"/>
</dbReference>
<keyword evidence="7 10" id="KW-0630">Potassium</keyword>
<keyword evidence="9 10" id="KW-0413">Isomerase</keyword>
<dbReference type="NCBIfam" id="TIGR00197">
    <property type="entry name" value="yjeF_nterm"/>
    <property type="match status" value="1"/>
</dbReference>
<feature type="binding site" evidence="10">
    <location>
        <position position="132"/>
    </location>
    <ligand>
        <name>K(+)</name>
        <dbReference type="ChEBI" id="CHEBI:29103"/>
    </ligand>
</feature>
<keyword evidence="6" id="KW-0521">NADP</keyword>
<organism evidence="12 13">
    <name type="scientific">Lachancea meyersii CBS 8951</name>
    <dbReference type="NCBI Taxonomy" id="1266667"/>
    <lineage>
        <taxon>Eukaryota</taxon>
        <taxon>Fungi</taxon>
        <taxon>Dikarya</taxon>
        <taxon>Ascomycota</taxon>
        <taxon>Saccharomycotina</taxon>
        <taxon>Saccharomycetes</taxon>
        <taxon>Saccharomycetales</taxon>
        <taxon>Saccharomycetaceae</taxon>
        <taxon>Lachancea</taxon>
    </lineage>
</organism>
<gene>
    <name evidence="12" type="ORF">LAME_0F16226G</name>
</gene>
<dbReference type="GO" id="GO:0000166">
    <property type="term" value="F:nucleotide binding"/>
    <property type="evidence" value="ECO:0007669"/>
    <property type="project" value="UniProtKB-KW"/>
</dbReference>
<dbReference type="InterPro" id="IPR036652">
    <property type="entry name" value="YjeF_N_dom_sf"/>
</dbReference>
<dbReference type="PROSITE" id="PS51385">
    <property type="entry name" value="YJEF_N"/>
    <property type="match status" value="1"/>
</dbReference>
<dbReference type="HAMAP" id="MF_01966">
    <property type="entry name" value="NADHX_epimerase"/>
    <property type="match status" value="1"/>
</dbReference>
<feature type="binding site" evidence="10">
    <location>
        <position position="170"/>
    </location>
    <ligand>
        <name>K(+)</name>
        <dbReference type="ChEBI" id="CHEBI:29103"/>
    </ligand>
</feature>
<dbReference type="OrthoDB" id="10064708at2759"/>
<dbReference type="GO" id="GO:0005739">
    <property type="term" value="C:mitochondrion"/>
    <property type="evidence" value="ECO:0007669"/>
    <property type="project" value="UniProtKB-SubCell"/>
</dbReference>
<name>A0A1G4JZ20_9SACH</name>
<evidence type="ECO:0000256" key="6">
    <source>
        <dbReference type="ARBA" id="ARBA00022857"/>
    </source>
</evidence>
<feature type="binding site" evidence="10">
    <location>
        <position position="167"/>
    </location>
    <ligand>
        <name>(6S)-NADPHX</name>
        <dbReference type="ChEBI" id="CHEBI:64076"/>
    </ligand>
</feature>
<evidence type="ECO:0000256" key="2">
    <source>
        <dbReference type="ARBA" id="ARBA00000909"/>
    </source>
</evidence>
<keyword evidence="13" id="KW-1185">Reference proteome</keyword>
<evidence type="ECO:0000256" key="10">
    <source>
        <dbReference type="HAMAP-Rule" id="MF_03159"/>
    </source>
</evidence>
<keyword evidence="8 10" id="KW-0520">NAD</keyword>
<keyword evidence="10" id="KW-0963">Cytoplasm</keyword>
<dbReference type="Proteomes" id="UP000191144">
    <property type="component" value="Chromosome F"/>
</dbReference>
<dbReference type="PANTHER" id="PTHR13232:SF10">
    <property type="entry name" value="NAD(P)H-HYDRATE EPIMERASE"/>
    <property type="match status" value="1"/>
</dbReference>
<feature type="binding site" evidence="10">
    <location>
        <begin position="64"/>
        <end position="68"/>
    </location>
    <ligand>
        <name>(6S)-NADPHX</name>
        <dbReference type="ChEBI" id="CHEBI:64076"/>
    </ligand>
</feature>
<evidence type="ECO:0000256" key="3">
    <source>
        <dbReference type="ARBA" id="ARBA00012228"/>
    </source>
</evidence>
<dbReference type="InterPro" id="IPR032976">
    <property type="entry name" value="YJEFN_prot_NAXE-like"/>
</dbReference>